<feature type="non-terminal residue" evidence="2">
    <location>
        <position position="1"/>
    </location>
</feature>
<proteinExistence type="predicted"/>
<feature type="compositionally biased region" description="Basic and acidic residues" evidence="1">
    <location>
        <begin position="53"/>
        <end position="62"/>
    </location>
</feature>
<gene>
    <name evidence="2" type="ORF">F2P56_016010</name>
</gene>
<feature type="compositionally biased region" description="Pro residues" evidence="1">
    <location>
        <begin position="149"/>
        <end position="182"/>
    </location>
</feature>
<evidence type="ECO:0000313" key="3">
    <source>
        <dbReference type="Proteomes" id="UP000619265"/>
    </source>
</evidence>
<accession>A0A833XFY6</accession>
<reference evidence="2" key="1">
    <citation type="submission" date="2015-10" db="EMBL/GenBank/DDBJ databases">
        <authorList>
            <person name="Martinez-Garcia P.J."/>
            <person name="Crepeau M.W."/>
            <person name="Puiu D."/>
            <person name="Gonzalez-Ibeas D."/>
            <person name="Whalen J."/>
            <person name="Stevens K."/>
            <person name="Paul R."/>
            <person name="Butterfield T."/>
            <person name="Britton M."/>
            <person name="Reagan R."/>
            <person name="Chakraborty S."/>
            <person name="Walawage S.L."/>
            <person name="Vasquez-Gross H.A."/>
            <person name="Cardeno C."/>
            <person name="Famula R."/>
            <person name="Pratt K."/>
            <person name="Kuruganti S."/>
            <person name="Aradhya M.K."/>
            <person name="Leslie C.A."/>
            <person name="Dandekar A.M."/>
            <person name="Salzberg S.L."/>
            <person name="Wegrzyn J.L."/>
            <person name="Langley C.H."/>
            <person name="Neale D.B."/>
        </authorList>
    </citation>
    <scope>NUCLEOTIDE SEQUENCE</scope>
    <source>
        <tissue evidence="2">Leaves</tissue>
    </source>
</reference>
<feature type="region of interest" description="Disordered" evidence="1">
    <location>
        <begin position="53"/>
        <end position="182"/>
    </location>
</feature>
<protein>
    <submittedName>
        <fullName evidence="2">Uncharacterized protein</fullName>
    </submittedName>
</protein>
<dbReference type="Gramene" id="Jr07_24340_p1">
    <property type="protein sequence ID" value="cds.Jr07_24340_p1"/>
    <property type="gene ID" value="Jr07_24340"/>
</dbReference>
<organism evidence="2 3">
    <name type="scientific">Juglans regia</name>
    <name type="common">English walnut</name>
    <dbReference type="NCBI Taxonomy" id="51240"/>
    <lineage>
        <taxon>Eukaryota</taxon>
        <taxon>Viridiplantae</taxon>
        <taxon>Streptophyta</taxon>
        <taxon>Embryophyta</taxon>
        <taxon>Tracheophyta</taxon>
        <taxon>Spermatophyta</taxon>
        <taxon>Magnoliopsida</taxon>
        <taxon>eudicotyledons</taxon>
        <taxon>Gunneridae</taxon>
        <taxon>Pentapetalae</taxon>
        <taxon>rosids</taxon>
        <taxon>fabids</taxon>
        <taxon>Fagales</taxon>
        <taxon>Juglandaceae</taxon>
        <taxon>Juglans</taxon>
    </lineage>
</organism>
<comment type="caution">
    <text evidence="2">The sequence shown here is derived from an EMBL/GenBank/DDBJ whole genome shotgun (WGS) entry which is preliminary data.</text>
</comment>
<dbReference type="EMBL" id="LIHL02000007">
    <property type="protein sequence ID" value="KAF5466052.1"/>
    <property type="molecule type" value="Genomic_DNA"/>
</dbReference>
<feature type="compositionally biased region" description="Pro residues" evidence="1">
    <location>
        <begin position="74"/>
        <end position="84"/>
    </location>
</feature>
<name>A0A833XFY6_JUGRE</name>
<evidence type="ECO:0000313" key="2">
    <source>
        <dbReference type="EMBL" id="KAF5466052.1"/>
    </source>
</evidence>
<sequence length="215" mass="23376">KCRLLSLQFSSNLMKRTIPICSFNLAAAKAPPFLLSYIAISPKKPVRLSVHSLADEPARKSPPEFPKVPNHQPSVPPEVPPVPTTPDIDPGSIPAEVNTNPPPYSPPGTKPGPEFPRTSIPPHPDPGPELPKPTIPPRPDPDIQLPKPDVVPPYPPDYVPPNPPGPDIVPPPLPTPPPGISPPTGPYILEEVLRRGVGFWSCFEFELADVGRWWR</sequence>
<evidence type="ECO:0000256" key="1">
    <source>
        <dbReference type="SAM" id="MobiDB-lite"/>
    </source>
</evidence>
<dbReference type="Proteomes" id="UP000619265">
    <property type="component" value="Unassembled WGS sequence"/>
</dbReference>
<reference evidence="2" key="2">
    <citation type="submission" date="2020-03" db="EMBL/GenBank/DDBJ databases">
        <title>Walnut 2.0.</title>
        <authorList>
            <person name="Marrano A."/>
            <person name="Britton M."/>
            <person name="Zimin A.V."/>
            <person name="Zaini P.A."/>
            <person name="Workman R."/>
            <person name="Puiu D."/>
            <person name="Bianco L."/>
            <person name="Allen B.J."/>
            <person name="Troggio M."/>
            <person name="Leslie C.A."/>
            <person name="Timp W."/>
            <person name="Dendekar A."/>
            <person name="Salzberg S.L."/>
            <person name="Neale D.B."/>
        </authorList>
    </citation>
    <scope>NUCLEOTIDE SEQUENCE</scope>
    <source>
        <tissue evidence="2">Leaves</tissue>
    </source>
</reference>
<feature type="compositionally biased region" description="Pro residues" evidence="1">
    <location>
        <begin position="100"/>
        <end position="138"/>
    </location>
</feature>
<dbReference type="AlphaFoldDB" id="A0A833XFY6"/>